<organism evidence="2 3">
    <name type="scientific">Planoprotostelium fungivorum</name>
    <dbReference type="NCBI Taxonomy" id="1890364"/>
    <lineage>
        <taxon>Eukaryota</taxon>
        <taxon>Amoebozoa</taxon>
        <taxon>Evosea</taxon>
        <taxon>Variosea</taxon>
        <taxon>Cavosteliida</taxon>
        <taxon>Cavosteliaceae</taxon>
        <taxon>Planoprotostelium</taxon>
    </lineage>
</organism>
<keyword evidence="3" id="KW-1185">Reference proteome</keyword>
<feature type="compositionally biased region" description="Polar residues" evidence="1">
    <location>
        <begin position="33"/>
        <end position="46"/>
    </location>
</feature>
<dbReference type="EMBL" id="MDYQ01000186">
    <property type="protein sequence ID" value="PRP79379.1"/>
    <property type="molecule type" value="Genomic_DNA"/>
</dbReference>
<name>A0A2P6N602_9EUKA</name>
<reference evidence="2 3" key="1">
    <citation type="journal article" date="2018" name="Genome Biol. Evol.">
        <title>Multiple Roots of Fruiting Body Formation in Amoebozoa.</title>
        <authorList>
            <person name="Hillmann F."/>
            <person name="Forbes G."/>
            <person name="Novohradska S."/>
            <person name="Ferling I."/>
            <person name="Riege K."/>
            <person name="Groth M."/>
            <person name="Westermann M."/>
            <person name="Marz M."/>
            <person name="Spaller T."/>
            <person name="Winckler T."/>
            <person name="Schaap P."/>
            <person name="Glockner G."/>
        </authorList>
    </citation>
    <scope>NUCLEOTIDE SEQUENCE [LARGE SCALE GENOMIC DNA]</scope>
    <source>
        <strain evidence="2 3">Jena</strain>
    </source>
</reference>
<dbReference type="Proteomes" id="UP000241769">
    <property type="component" value="Unassembled WGS sequence"/>
</dbReference>
<sequence>MFESVIVTLIMPQNFLEEQETSGLFARADREQPQGQDRLQDASSWIRISTRNQQSTRAI</sequence>
<comment type="caution">
    <text evidence="2">The sequence shown here is derived from an EMBL/GenBank/DDBJ whole genome shotgun (WGS) entry which is preliminary data.</text>
</comment>
<dbReference type="AlphaFoldDB" id="A0A2P6N602"/>
<accession>A0A2P6N602</accession>
<dbReference type="InParanoid" id="A0A2P6N602"/>
<gene>
    <name evidence="2" type="ORF">PROFUN_12929</name>
</gene>
<evidence type="ECO:0000313" key="2">
    <source>
        <dbReference type="EMBL" id="PRP79379.1"/>
    </source>
</evidence>
<evidence type="ECO:0000256" key="1">
    <source>
        <dbReference type="SAM" id="MobiDB-lite"/>
    </source>
</evidence>
<protein>
    <submittedName>
        <fullName evidence="2">Uncharacterized protein</fullName>
    </submittedName>
</protein>
<feature type="region of interest" description="Disordered" evidence="1">
    <location>
        <begin position="27"/>
        <end position="46"/>
    </location>
</feature>
<proteinExistence type="predicted"/>
<evidence type="ECO:0000313" key="3">
    <source>
        <dbReference type="Proteomes" id="UP000241769"/>
    </source>
</evidence>